<dbReference type="InterPro" id="IPR056819">
    <property type="entry name" value="ACBP4-6_C"/>
</dbReference>
<evidence type="ECO:0000256" key="3">
    <source>
        <dbReference type="SAM" id="Coils"/>
    </source>
</evidence>
<feature type="coiled-coil region" evidence="3">
    <location>
        <begin position="408"/>
        <end position="480"/>
    </location>
</feature>
<evidence type="ECO:0000256" key="2">
    <source>
        <dbReference type="ARBA" id="ARBA00022737"/>
    </source>
</evidence>
<sequence length="484" mass="53164">MENGDQTADVGTWYSNLAHGQWVKLPVAGRRPPGRYEHAAAVVGQKLYISGGSRNGRHLSDIQVLDFTNFTWSSMKLPNALTAAQSENDTLVQHFPATSGHHMIVWGQKLLLLDGHSKNSSYVTVRYLDLETQQCGVMETIGELPVARAGESVTLVGFKLIMFGGEDTHRKLLNSIHILDLDTMSWNEVEATQNPPSPRYDHVAAVHAERYLLVFGGCSHSTCFNDLYVLDLETMEWSQPETRGDYVSPRAGHSGITVNGNWYIVGGGDNKNGALDTLILDMTKLVWSVVTTVNPRDPLASEGISICVALIRGDQYLVAFGGYNGNYNNEVLVMKPKLKDSARPKMYLSPAAAAAAASVTAAYSYSSGKQLDFTRIEDTTAEGASQKQDGFAGTTSTKDSKRLLELSLAEVREENSMLKGKVDEINNNHEELSKELSSVQGQLISERSRCFKLEAQIAELQSMLEALPSVEAEVQSLRKEKFTI</sequence>
<proteinExistence type="predicted"/>
<evidence type="ECO:0000313" key="5">
    <source>
        <dbReference type="Proteomes" id="UP000813463"/>
    </source>
</evidence>
<dbReference type="OrthoDB" id="10251809at2759"/>
<organism evidence="5 7">
    <name type="scientific">Spinacia oleracea</name>
    <name type="common">Spinach</name>
    <dbReference type="NCBI Taxonomy" id="3562"/>
    <lineage>
        <taxon>Eukaryota</taxon>
        <taxon>Viridiplantae</taxon>
        <taxon>Streptophyta</taxon>
        <taxon>Embryophyta</taxon>
        <taxon>Tracheophyta</taxon>
        <taxon>Spermatophyta</taxon>
        <taxon>Magnoliopsida</taxon>
        <taxon>eudicotyledons</taxon>
        <taxon>Gunneridae</taxon>
        <taxon>Pentapetalae</taxon>
        <taxon>Caryophyllales</taxon>
        <taxon>Chenopodiaceae</taxon>
        <taxon>Chenopodioideae</taxon>
        <taxon>Anserineae</taxon>
        <taxon>Spinacia</taxon>
    </lineage>
</organism>
<evidence type="ECO:0000313" key="7">
    <source>
        <dbReference type="RefSeq" id="XP_021863637.1"/>
    </source>
</evidence>
<dbReference type="InterPro" id="IPR015915">
    <property type="entry name" value="Kelch-typ_b-propeller"/>
</dbReference>
<dbReference type="RefSeq" id="NP_001413409.1">
    <property type="nucleotide sequence ID" value="NM_001426480.1"/>
</dbReference>
<evidence type="ECO:0000313" key="6">
    <source>
        <dbReference type="RefSeq" id="NP_001413409.1"/>
    </source>
</evidence>
<dbReference type="InterPro" id="IPR011043">
    <property type="entry name" value="Gal_Oxase/kelch_b-propeller"/>
</dbReference>
<dbReference type="Gene3D" id="2.120.10.80">
    <property type="entry name" value="Kelch-type beta propeller"/>
    <property type="match status" value="2"/>
</dbReference>
<dbReference type="AlphaFoldDB" id="A0A9R0J8Y9"/>
<reference evidence="7" key="2">
    <citation type="submission" date="2025-04" db="UniProtKB">
        <authorList>
            <consortium name="RefSeq"/>
        </authorList>
    </citation>
    <scope>IDENTIFICATION</scope>
</reference>
<feature type="domain" description="Acyl-CoA-binding" evidence="4">
    <location>
        <begin position="394"/>
        <end position="482"/>
    </location>
</feature>
<dbReference type="PANTHER" id="PTHR46093:SF5">
    <property type="entry name" value="OS02G0822800 PROTEIN"/>
    <property type="match status" value="1"/>
</dbReference>
<dbReference type="KEGG" id="soe:110802519"/>
<accession>A0A9R0J8Y9</accession>
<keyword evidence="2" id="KW-0677">Repeat</keyword>
<dbReference type="Proteomes" id="UP000813463">
    <property type="component" value="Chromosome 4"/>
</dbReference>
<reference evidence="5" key="1">
    <citation type="journal article" date="2021" name="Nat. Commun.">
        <title>Genomic analyses provide insights into spinach domestication and the genetic basis of agronomic traits.</title>
        <authorList>
            <person name="Cai X."/>
            <person name="Sun X."/>
            <person name="Xu C."/>
            <person name="Sun H."/>
            <person name="Wang X."/>
            <person name="Ge C."/>
            <person name="Zhang Z."/>
            <person name="Wang Q."/>
            <person name="Fei Z."/>
            <person name="Jiao C."/>
            <person name="Wang Q."/>
        </authorList>
    </citation>
    <scope>NUCLEOTIDE SEQUENCE [LARGE SCALE GENOMIC DNA]</scope>
    <source>
        <strain evidence="5">cv. Varoflay</strain>
    </source>
</reference>
<keyword evidence="5" id="KW-1185">Reference proteome</keyword>
<dbReference type="GeneID" id="110802519"/>
<dbReference type="RefSeq" id="XP_021863637.1">
    <property type="nucleotide sequence ID" value="XM_022007945.1"/>
</dbReference>
<dbReference type="Pfam" id="PF24922">
    <property type="entry name" value="ACBP4_C"/>
    <property type="match status" value="1"/>
</dbReference>
<dbReference type="PANTHER" id="PTHR46093">
    <property type="entry name" value="ACYL-COA-BINDING DOMAIN-CONTAINING PROTEIN 5"/>
    <property type="match status" value="1"/>
</dbReference>
<protein>
    <submittedName>
        <fullName evidence="6 7">Acyl-CoA-binding domain-containing protein 4</fullName>
    </submittedName>
</protein>
<dbReference type="Pfam" id="PF24681">
    <property type="entry name" value="Kelch_KLHDC2_KLHL20_DRC7"/>
    <property type="match status" value="2"/>
</dbReference>
<keyword evidence="3" id="KW-0175">Coiled coil</keyword>
<evidence type="ECO:0000256" key="1">
    <source>
        <dbReference type="ARBA" id="ARBA00022441"/>
    </source>
</evidence>
<dbReference type="SUPFAM" id="SSF50965">
    <property type="entry name" value="Galactose oxidase, central domain"/>
    <property type="match status" value="1"/>
</dbReference>
<name>A0A9R0J8Y9_SPIOL</name>
<evidence type="ECO:0000259" key="4">
    <source>
        <dbReference type="Pfam" id="PF24922"/>
    </source>
</evidence>
<keyword evidence="1" id="KW-0880">Kelch repeat</keyword>
<gene>
    <name evidence="6 7" type="primary">LOC110802519</name>
</gene>